<evidence type="ECO:0000259" key="8">
    <source>
        <dbReference type="PROSITE" id="PS50110"/>
    </source>
</evidence>
<dbReference type="PROSITE" id="PS50110">
    <property type="entry name" value="RESPONSE_REGULATORY"/>
    <property type="match status" value="1"/>
</dbReference>
<evidence type="ECO:0000313" key="11">
    <source>
        <dbReference type="Proteomes" id="UP001337723"/>
    </source>
</evidence>
<keyword evidence="4" id="KW-0808">Transferase</keyword>
<dbReference type="KEGG" id="rmai:MACH21_25640"/>
<gene>
    <name evidence="10" type="ORF">MACH21_25640</name>
</gene>
<dbReference type="InterPro" id="IPR011006">
    <property type="entry name" value="CheY-like_superfamily"/>
</dbReference>
<evidence type="ECO:0000259" key="7">
    <source>
        <dbReference type="PROSITE" id="PS50109"/>
    </source>
</evidence>
<dbReference type="EC" id="2.7.13.3" evidence="2"/>
<feature type="domain" description="Response regulatory" evidence="8">
    <location>
        <begin position="677"/>
        <end position="791"/>
    </location>
</feature>
<keyword evidence="5" id="KW-0418">Kinase</keyword>
<evidence type="ECO:0000256" key="3">
    <source>
        <dbReference type="ARBA" id="ARBA00022553"/>
    </source>
</evidence>
<dbReference type="Pfam" id="PF08448">
    <property type="entry name" value="PAS_4"/>
    <property type="match status" value="1"/>
</dbReference>
<dbReference type="Pfam" id="PF08447">
    <property type="entry name" value="PAS_3"/>
    <property type="match status" value="1"/>
</dbReference>
<evidence type="ECO:0000259" key="9">
    <source>
        <dbReference type="PROSITE" id="PS50112"/>
    </source>
</evidence>
<organism evidence="10 11">
    <name type="scientific">Roseicyclus marinus</name>
    <dbReference type="NCBI Taxonomy" id="2161673"/>
    <lineage>
        <taxon>Bacteria</taxon>
        <taxon>Pseudomonadati</taxon>
        <taxon>Pseudomonadota</taxon>
        <taxon>Alphaproteobacteria</taxon>
        <taxon>Rhodobacterales</taxon>
        <taxon>Roseobacteraceae</taxon>
        <taxon>Roseicyclus</taxon>
    </lineage>
</organism>
<dbReference type="PROSITE" id="PS50109">
    <property type="entry name" value="HIS_KIN"/>
    <property type="match status" value="1"/>
</dbReference>
<keyword evidence="3 6" id="KW-0597">Phosphoprotein</keyword>
<dbReference type="CDD" id="cd00130">
    <property type="entry name" value="PAS"/>
    <property type="match status" value="2"/>
</dbReference>
<dbReference type="EMBL" id="AP027266">
    <property type="protein sequence ID" value="BDW86387.1"/>
    <property type="molecule type" value="Genomic_DNA"/>
</dbReference>
<evidence type="ECO:0000256" key="6">
    <source>
        <dbReference type="PROSITE-ProRule" id="PRU00169"/>
    </source>
</evidence>
<evidence type="ECO:0000313" key="10">
    <source>
        <dbReference type="EMBL" id="BDW86387.1"/>
    </source>
</evidence>
<dbReference type="SMART" id="SM00091">
    <property type="entry name" value="PAS"/>
    <property type="match status" value="2"/>
</dbReference>
<dbReference type="SMART" id="SM00448">
    <property type="entry name" value="REC"/>
    <property type="match status" value="1"/>
</dbReference>
<dbReference type="InterPro" id="IPR013656">
    <property type="entry name" value="PAS_4"/>
</dbReference>
<evidence type="ECO:0000256" key="5">
    <source>
        <dbReference type="ARBA" id="ARBA00022777"/>
    </source>
</evidence>
<dbReference type="InterPro" id="IPR036890">
    <property type="entry name" value="HATPase_C_sf"/>
</dbReference>
<dbReference type="PROSITE" id="PS50112">
    <property type="entry name" value="PAS"/>
    <property type="match status" value="1"/>
</dbReference>
<dbReference type="InterPro" id="IPR004358">
    <property type="entry name" value="Sig_transdc_His_kin-like_C"/>
</dbReference>
<dbReference type="PANTHER" id="PTHR43304">
    <property type="entry name" value="PHYTOCHROME-LIKE PROTEIN CPH1"/>
    <property type="match status" value="1"/>
</dbReference>
<feature type="domain" description="PAS" evidence="9">
    <location>
        <begin position="269"/>
        <end position="338"/>
    </location>
</feature>
<dbReference type="Gene3D" id="1.10.287.130">
    <property type="match status" value="1"/>
</dbReference>
<dbReference type="NCBIfam" id="TIGR00229">
    <property type="entry name" value="sensory_box"/>
    <property type="match status" value="1"/>
</dbReference>
<proteinExistence type="predicted"/>
<sequence length="802" mass="86880">MTAETLDTQHGRESGVADLFQDLPVAAALHDLRDPAGALEVNARFTATFGYRASELGNLTGWAKTAYPDEAERKGALDRILASVEAHRRTGRVPPPSEHRVTDKWGRSRTILLGAAAHGPFALFTFQDITEPRRAAEARKIAESSAGHATLTGKTILGGAFAMLQAPGQDIARFTYVNGSFLDLLGVARKGVLAEPLSAMANFPAEDHARWMARIRDALRRKTPFAMETRLVAPGAPRWVRAEAVPRDLPDGWVIWEGVVVDVTRLKTAEQWLERVLDAAGGYVWSYDIPAGLAVFNERWAREMGLEPVQRSDQWWQATHPEDRPMLQDVVGRLVAGDLASCTVTYRRLNAQGDWVWIKIFVGVSARDAGGKPRSLAGVSFDVTEEQERWLTTQDTLTELRESLAREHQRAAVAEVTGGLAHEINNLLGLVTWNIERLTGMDAADGAVADGLVQLRRAVDMTRDLIEAHRDMPRTDTSDEEQDLGALVAKAVALIGKRRTKCHDLRIKMPDNPVKVRGNPTQILQVVMQLALNARDAGVPERPAKVEISVLAAGTPLPARHPDAGALVRPGVEMALLRISDTGVGISQDVRARMFQNTFAADGARGLSMGMGLPIVARILRFNRASLWIDTEEGAGTTMTVAWPVNAPKADPATANRPQAGAAQEDVIEPNLLAGVRALVVDDMPDVAMALAAMLETAGAEAYCETDAVLAQEALSEREAGWSVLVTDLQMPGVDGLTLARHVADLDPAPPVVLVSARTDRLVAGEDMPFARVLSKPVSGSQLVRAVRQAIDAPKQPALSEE</sequence>
<dbReference type="Proteomes" id="UP001337723">
    <property type="component" value="Chromosome"/>
</dbReference>
<comment type="catalytic activity">
    <reaction evidence="1">
        <text>ATP + protein L-histidine = ADP + protein N-phospho-L-histidine.</text>
        <dbReference type="EC" id="2.7.13.3"/>
    </reaction>
</comment>
<evidence type="ECO:0000256" key="2">
    <source>
        <dbReference type="ARBA" id="ARBA00012438"/>
    </source>
</evidence>
<dbReference type="SUPFAM" id="SSF55785">
    <property type="entry name" value="PYP-like sensor domain (PAS domain)"/>
    <property type="match status" value="3"/>
</dbReference>
<dbReference type="InterPro" id="IPR001789">
    <property type="entry name" value="Sig_transdc_resp-reg_receiver"/>
</dbReference>
<dbReference type="InterPro" id="IPR052162">
    <property type="entry name" value="Sensor_kinase/Photoreceptor"/>
</dbReference>
<dbReference type="Gene3D" id="3.30.450.20">
    <property type="entry name" value="PAS domain"/>
    <property type="match status" value="3"/>
</dbReference>
<dbReference type="InterPro" id="IPR005467">
    <property type="entry name" value="His_kinase_dom"/>
</dbReference>
<dbReference type="Pfam" id="PF00072">
    <property type="entry name" value="Response_reg"/>
    <property type="match status" value="1"/>
</dbReference>
<dbReference type="GO" id="GO:0000160">
    <property type="term" value="P:phosphorelay signal transduction system"/>
    <property type="evidence" value="ECO:0007669"/>
    <property type="project" value="InterPro"/>
</dbReference>
<dbReference type="InterPro" id="IPR013655">
    <property type="entry name" value="PAS_fold_3"/>
</dbReference>
<accession>A0AA48H6G3</accession>
<dbReference type="Pfam" id="PF02518">
    <property type="entry name" value="HATPase_c"/>
    <property type="match status" value="1"/>
</dbReference>
<reference evidence="10 11" key="1">
    <citation type="submission" date="2023-01" db="EMBL/GenBank/DDBJ databases">
        <title>Complete genome sequence of Roseicyclus marinus strain Dej080120_10.</title>
        <authorList>
            <person name="Ueki S."/>
            <person name="Maruyama F."/>
        </authorList>
    </citation>
    <scope>NUCLEOTIDE SEQUENCE [LARGE SCALE GENOMIC DNA]</scope>
    <source>
        <strain evidence="10 11">Dej080120_10</strain>
    </source>
</reference>
<dbReference type="Gene3D" id="3.30.565.10">
    <property type="entry name" value="Histidine kinase-like ATPase, C-terminal domain"/>
    <property type="match status" value="1"/>
</dbReference>
<dbReference type="AlphaFoldDB" id="A0AA48H6G3"/>
<dbReference type="Gene3D" id="3.40.50.2300">
    <property type="match status" value="1"/>
</dbReference>
<feature type="modified residue" description="4-aspartylphosphate" evidence="6">
    <location>
        <position position="728"/>
    </location>
</feature>
<dbReference type="InterPro" id="IPR035965">
    <property type="entry name" value="PAS-like_dom_sf"/>
</dbReference>
<name>A0AA48H6G3_9RHOB</name>
<evidence type="ECO:0000256" key="1">
    <source>
        <dbReference type="ARBA" id="ARBA00000085"/>
    </source>
</evidence>
<dbReference type="RefSeq" id="WP_338272324.1">
    <property type="nucleotide sequence ID" value="NZ_AP027266.1"/>
</dbReference>
<keyword evidence="11" id="KW-1185">Reference proteome</keyword>
<dbReference type="InterPro" id="IPR000014">
    <property type="entry name" value="PAS"/>
</dbReference>
<dbReference type="PANTHER" id="PTHR43304:SF1">
    <property type="entry name" value="PAC DOMAIN-CONTAINING PROTEIN"/>
    <property type="match status" value="1"/>
</dbReference>
<dbReference type="SUPFAM" id="SSF55874">
    <property type="entry name" value="ATPase domain of HSP90 chaperone/DNA topoisomerase II/histidine kinase"/>
    <property type="match status" value="1"/>
</dbReference>
<dbReference type="SMART" id="SM00387">
    <property type="entry name" value="HATPase_c"/>
    <property type="match status" value="1"/>
</dbReference>
<dbReference type="GO" id="GO:0004673">
    <property type="term" value="F:protein histidine kinase activity"/>
    <property type="evidence" value="ECO:0007669"/>
    <property type="project" value="UniProtKB-EC"/>
</dbReference>
<protein>
    <recommendedName>
        <fullName evidence="2">histidine kinase</fullName>
        <ecNumber evidence="2">2.7.13.3</ecNumber>
    </recommendedName>
</protein>
<dbReference type="SUPFAM" id="SSF52172">
    <property type="entry name" value="CheY-like"/>
    <property type="match status" value="1"/>
</dbReference>
<evidence type="ECO:0000256" key="4">
    <source>
        <dbReference type="ARBA" id="ARBA00022679"/>
    </source>
</evidence>
<dbReference type="PRINTS" id="PR00344">
    <property type="entry name" value="BCTRLSENSOR"/>
</dbReference>
<dbReference type="InterPro" id="IPR003594">
    <property type="entry name" value="HATPase_dom"/>
</dbReference>
<feature type="domain" description="Histidine kinase" evidence="7">
    <location>
        <begin position="419"/>
        <end position="647"/>
    </location>
</feature>